<dbReference type="EMBL" id="HG994367">
    <property type="protein sequence ID" value="CAF1704861.1"/>
    <property type="molecule type" value="Genomic_DNA"/>
</dbReference>
<reference evidence="1" key="1">
    <citation type="submission" date="2021-01" db="EMBL/GenBank/DDBJ databases">
        <authorList>
            <consortium name="Genoscope - CEA"/>
            <person name="William W."/>
        </authorList>
    </citation>
    <scope>NUCLEOTIDE SEQUENCE</scope>
</reference>
<dbReference type="Proteomes" id="UP001295469">
    <property type="component" value="Chromosome C03"/>
</dbReference>
<proteinExistence type="predicted"/>
<gene>
    <name evidence="1" type="ORF">DARMORV10_C03P48900.1</name>
</gene>
<accession>A0A816IHX6</accession>
<organism evidence="1">
    <name type="scientific">Brassica napus</name>
    <name type="common">Rape</name>
    <dbReference type="NCBI Taxonomy" id="3708"/>
    <lineage>
        <taxon>Eukaryota</taxon>
        <taxon>Viridiplantae</taxon>
        <taxon>Streptophyta</taxon>
        <taxon>Embryophyta</taxon>
        <taxon>Tracheophyta</taxon>
        <taxon>Spermatophyta</taxon>
        <taxon>Magnoliopsida</taxon>
        <taxon>eudicotyledons</taxon>
        <taxon>Gunneridae</taxon>
        <taxon>Pentapetalae</taxon>
        <taxon>rosids</taxon>
        <taxon>malvids</taxon>
        <taxon>Brassicales</taxon>
        <taxon>Brassicaceae</taxon>
        <taxon>Brassiceae</taxon>
        <taxon>Brassica</taxon>
    </lineage>
</organism>
<name>A0A816IHX6_BRANA</name>
<dbReference type="AlphaFoldDB" id="A0A816IHX6"/>
<evidence type="ECO:0000313" key="1">
    <source>
        <dbReference type="EMBL" id="CAF1704861.1"/>
    </source>
</evidence>
<protein>
    <submittedName>
        <fullName evidence="1">(rape) hypothetical protein</fullName>
    </submittedName>
</protein>
<sequence>MGVILISTGPSALAGTGSKGGALIGLELSTNRLNSNPEIAKEVNALEEVTKAGSHWYLDKIPVYDNYDQAVFILLGDAGRELTGKHASGLVDKYFIKPL</sequence>